<sequence length="100" mass="11468">MTTSRTLIEVNASGGSDKDGKTDEDGDGEDYSEGNYLHYRCDMCYRSFSQLSLLKQHHESHVGQVVYECTECDKAFAFLHLLEEHQLTHIGRDHILNIYI</sequence>
<evidence type="ECO:0000256" key="2">
    <source>
        <dbReference type="ARBA" id="ARBA00022723"/>
    </source>
</evidence>
<dbReference type="SUPFAM" id="SSF57667">
    <property type="entry name" value="beta-beta-alpha zinc fingers"/>
    <property type="match status" value="1"/>
</dbReference>
<protein>
    <recommendedName>
        <fullName evidence="10">C2H2-type domain-containing protein</fullName>
    </recommendedName>
</protein>
<reference evidence="11" key="1">
    <citation type="submission" date="2025-08" db="UniProtKB">
        <authorList>
            <consortium name="Ensembl"/>
        </authorList>
    </citation>
    <scope>IDENTIFICATION</scope>
</reference>
<dbReference type="PROSITE" id="PS50157">
    <property type="entry name" value="ZINC_FINGER_C2H2_2"/>
    <property type="match status" value="2"/>
</dbReference>
<dbReference type="InterPro" id="IPR050331">
    <property type="entry name" value="Zinc_finger"/>
</dbReference>
<dbReference type="SMART" id="SM00355">
    <property type="entry name" value="ZnF_C2H2"/>
    <property type="match status" value="2"/>
</dbReference>
<evidence type="ECO:0000256" key="3">
    <source>
        <dbReference type="ARBA" id="ARBA00022737"/>
    </source>
</evidence>
<reference evidence="11" key="2">
    <citation type="submission" date="2025-09" db="UniProtKB">
        <authorList>
            <consortium name="Ensembl"/>
        </authorList>
    </citation>
    <scope>IDENTIFICATION</scope>
</reference>
<evidence type="ECO:0000256" key="4">
    <source>
        <dbReference type="ARBA" id="ARBA00022771"/>
    </source>
</evidence>
<dbReference type="PROSITE" id="PS00028">
    <property type="entry name" value="ZINC_FINGER_C2H2_1"/>
    <property type="match status" value="2"/>
</dbReference>
<evidence type="ECO:0000256" key="1">
    <source>
        <dbReference type="ARBA" id="ARBA00004123"/>
    </source>
</evidence>
<dbReference type="GeneTree" id="ENSGT00940000168692"/>
<feature type="domain" description="C2H2-type" evidence="10">
    <location>
        <begin position="67"/>
        <end position="94"/>
    </location>
</feature>
<feature type="domain" description="C2H2-type" evidence="10">
    <location>
        <begin position="39"/>
        <end position="66"/>
    </location>
</feature>
<organism evidence="11 12">
    <name type="scientific">Gadus morhua</name>
    <name type="common">Atlantic cod</name>
    <dbReference type="NCBI Taxonomy" id="8049"/>
    <lineage>
        <taxon>Eukaryota</taxon>
        <taxon>Metazoa</taxon>
        <taxon>Chordata</taxon>
        <taxon>Craniata</taxon>
        <taxon>Vertebrata</taxon>
        <taxon>Euteleostomi</taxon>
        <taxon>Actinopterygii</taxon>
        <taxon>Neopterygii</taxon>
        <taxon>Teleostei</taxon>
        <taxon>Neoteleostei</taxon>
        <taxon>Acanthomorphata</taxon>
        <taxon>Zeiogadaria</taxon>
        <taxon>Gadariae</taxon>
        <taxon>Gadiformes</taxon>
        <taxon>Gadoidei</taxon>
        <taxon>Gadidae</taxon>
        <taxon>Gadus</taxon>
    </lineage>
</organism>
<proteinExistence type="predicted"/>
<evidence type="ECO:0000313" key="11">
    <source>
        <dbReference type="Ensembl" id="ENSGMOP00000060825.1"/>
    </source>
</evidence>
<dbReference type="InterPro" id="IPR036236">
    <property type="entry name" value="Znf_C2H2_sf"/>
</dbReference>
<evidence type="ECO:0000256" key="8">
    <source>
        <dbReference type="PROSITE-ProRule" id="PRU00042"/>
    </source>
</evidence>
<name>A0A8C5FTR0_GADMO</name>
<dbReference type="GO" id="GO:0005634">
    <property type="term" value="C:nucleus"/>
    <property type="evidence" value="ECO:0007669"/>
    <property type="project" value="UniProtKB-SubCell"/>
</dbReference>
<keyword evidence="2" id="KW-0479">Metal-binding</keyword>
<evidence type="ECO:0000256" key="7">
    <source>
        <dbReference type="ARBA" id="ARBA00023242"/>
    </source>
</evidence>
<evidence type="ECO:0000256" key="9">
    <source>
        <dbReference type="SAM" id="MobiDB-lite"/>
    </source>
</evidence>
<comment type="subcellular location">
    <subcellularLocation>
        <location evidence="1">Nucleus</location>
    </subcellularLocation>
</comment>
<evidence type="ECO:0000259" key="10">
    <source>
        <dbReference type="PROSITE" id="PS50157"/>
    </source>
</evidence>
<dbReference type="FunFam" id="3.30.160.60:FF:001009">
    <property type="entry name" value="Zinc finger protein 26"/>
    <property type="match status" value="1"/>
</dbReference>
<dbReference type="Gene3D" id="3.30.160.60">
    <property type="entry name" value="Classic Zinc Finger"/>
    <property type="match status" value="2"/>
</dbReference>
<keyword evidence="4 8" id="KW-0863">Zinc-finger</keyword>
<accession>A0A8C5FTR0</accession>
<evidence type="ECO:0000256" key="6">
    <source>
        <dbReference type="ARBA" id="ARBA00023125"/>
    </source>
</evidence>
<keyword evidence="6" id="KW-0238">DNA-binding</keyword>
<dbReference type="Proteomes" id="UP000694546">
    <property type="component" value="Chromosome 11"/>
</dbReference>
<dbReference type="PANTHER" id="PTHR16515:SF66">
    <property type="entry name" value="C2H2-TYPE DOMAIN-CONTAINING PROTEIN"/>
    <property type="match status" value="1"/>
</dbReference>
<dbReference type="GO" id="GO:0008270">
    <property type="term" value="F:zinc ion binding"/>
    <property type="evidence" value="ECO:0007669"/>
    <property type="project" value="UniProtKB-KW"/>
</dbReference>
<keyword evidence="12" id="KW-1185">Reference proteome</keyword>
<evidence type="ECO:0000256" key="5">
    <source>
        <dbReference type="ARBA" id="ARBA00022833"/>
    </source>
</evidence>
<keyword evidence="7" id="KW-0539">Nucleus</keyword>
<evidence type="ECO:0000313" key="12">
    <source>
        <dbReference type="Proteomes" id="UP000694546"/>
    </source>
</evidence>
<dbReference type="InterPro" id="IPR013087">
    <property type="entry name" value="Znf_C2H2_type"/>
</dbReference>
<dbReference type="GO" id="GO:0003677">
    <property type="term" value="F:DNA binding"/>
    <property type="evidence" value="ECO:0007669"/>
    <property type="project" value="UniProtKB-KW"/>
</dbReference>
<dbReference type="PANTHER" id="PTHR16515">
    <property type="entry name" value="PR DOMAIN ZINC FINGER PROTEIN"/>
    <property type="match status" value="1"/>
</dbReference>
<dbReference type="GO" id="GO:0010468">
    <property type="term" value="P:regulation of gene expression"/>
    <property type="evidence" value="ECO:0007669"/>
    <property type="project" value="TreeGrafter"/>
</dbReference>
<keyword evidence="5" id="KW-0862">Zinc</keyword>
<feature type="region of interest" description="Disordered" evidence="9">
    <location>
        <begin position="1"/>
        <end position="30"/>
    </location>
</feature>
<dbReference type="Pfam" id="PF00096">
    <property type="entry name" value="zf-C2H2"/>
    <property type="match status" value="2"/>
</dbReference>
<dbReference type="AlphaFoldDB" id="A0A8C5FTR0"/>
<keyword evidence="3" id="KW-0677">Repeat</keyword>
<dbReference type="Ensembl" id="ENSGMOT00000042710.1">
    <property type="protein sequence ID" value="ENSGMOP00000060825.1"/>
    <property type="gene ID" value="ENSGMOG00000031835.1"/>
</dbReference>